<dbReference type="InterPro" id="IPR050229">
    <property type="entry name" value="GlpE_sulfurtransferase"/>
</dbReference>
<sequence length="107" mass="12016">MSIQSLTATEAAQFLQDNPDSILLDVREDDEVALCHISGSLHIPMNLIPLRNNELPDDVPIVVYCHHGIRSMNVARYLEHLGFDNLYNLSGGIDAWSQQIDPNVARY</sequence>
<dbReference type="Pfam" id="PF00581">
    <property type="entry name" value="Rhodanese"/>
    <property type="match status" value="1"/>
</dbReference>
<dbReference type="EMBL" id="OCNF01000018">
    <property type="protein sequence ID" value="SOD69793.1"/>
    <property type="molecule type" value="Genomic_DNA"/>
</dbReference>
<evidence type="ECO:0000313" key="2">
    <source>
        <dbReference type="EMBL" id="SOD69793.1"/>
    </source>
</evidence>
<accession>A0A286EFW2</accession>
<keyword evidence="2" id="KW-0808">Transferase</keyword>
<feature type="domain" description="Rhodanese" evidence="1">
    <location>
        <begin position="17"/>
        <end position="105"/>
    </location>
</feature>
<proteinExistence type="predicted"/>
<dbReference type="SUPFAM" id="SSF52821">
    <property type="entry name" value="Rhodanese/Cell cycle control phosphatase"/>
    <property type="match status" value="1"/>
</dbReference>
<dbReference type="Proteomes" id="UP000219669">
    <property type="component" value="Unassembled WGS sequence"/>
</dbReference>
<keyword evidence="3" id="KW-1185">Reference proteome</keyword>
<evidence type="ECO:0000259" key="1">
    <source>
        <dbReference type="PROSITE" id="PS50206"/>
    </source>
</evidence>
<reference evidence="2 3" key="1">
    <citation type="submission" date="2017-09" db="EMBL/GenBank/DDBJ databases">
        <authorList>
            <person name="Ehlers B."/>
            <person name="Leendertz F.H."/>
        </authorList>
    </citation>
    <scope>NUCLEOTIDE SEQUENCE [LARGE SCALE GENOMIC DNA]</scope>
    <source>
        <strain evidence="2 3">DSM 16848</strain>
    </source>
</reference>
<dbReference type="OrthoDB" id="9811849at2"/>
<dbReference type="PROSITE" id="PS50206">
    <property type="entry name" value="RHODANESE_3"/>
    <property type="match status" value="1"/>
</dbReference>
<dbReference type="GO" id="GO:0016740">
    <property type="term" value="F:transferase activity"/>
    <property type="evidence" value="ECO:0007669"/>
    <property type="project" value="UniProtKB-KW"/>
</dbReference>
<gene>
    <name evidence="2" type="ORF">SAMN02746062_01841</name>
</gene>
<organism evidence="2 3">
    <name type="scientific">Alysiella filiformis DSM 16848</name>
    <dbReference type="NCBI Taxonomy" id="1120981"/>
    <lineage>
        <taxon>Bacteria</taxon>
        <taxon>Pseudomonadati</taxon>
        <taxon>Pseudomonadota</taxon>
        <taxon>Betaproteobacteria</taxon>
        <taxon>Neisseriales</taxon>
        <taxon>Neisseriaceae</taxon>
        <taxon>Alysiella</taxon>
    </lineage>
</organism>
<dbReference type="InterPro" id="IPR001763">
    <property type="entry name" value="Rhodanese-like_dom"/>
</dbReference>
<dbReference type="InterPro" id="IPR036873">
    <property type="entry name" value="Rhodanese-like_dom_sf"/>
</dbReference>
<dbReference type="Gene3D" id="3.40.250.10">
    <property type="entry name" value="Rhodanese-like domain"/>
    <property type="match status" value="1"/>
</dbReference>
<dbReference type="RefSeq" id="WP_097114823.1">
    <property type="nucleotide sequence ID" value="NZ_CP083931.1"/>
</dbReference>
<dbReference type="SMART" id="SM00450">
    <property type="entry name" value="RHOD"/>
    <property type="match status" value="1"/>
</dbReference>
<evidence type="ECO:0000313" key="3">
    <source>
        <dbReference type="Proteomes" id="UP000219669"/>
    </source>
</evidence>
<dbReference type="AlphaFoldDB" id="A0A286EFW2"/>
<protein>
    <submittedName>
        <fullName evidence="2">Rhodanese-related sulfurtransferase</fullName>
    </submittedName>
</protein>
<dbReference type="PANTHER" id="PTHR43031:SF17">
    <property type="entry name" value="SULFURTRANSFERASE YTWF-RELATED"/>
    <property type="match status" value="1"/>
</dbReference>
<name>A0A286EFW2_9NEIS</name>
<dbReference type="PANTHER" id="PTHR43031">
    <property type="entry name" value="FAD-DEPENDENT OXIDOREDUCTASE"/>
    <property type="match status" value="1"/>
</dbReference>